<feature type="region of interest" description="Disordered" evidence="1">
    <location>
        <begin position="129"/>
        <end position="165"/>
    </location>
</feature>
<organism evidence="3 4">
    <name type="scientific">Sanghuangporus baumii</name>
    <name type="common">Phellinus baumii</name>
    <dbReference type="NCBI Taxonomy" id="108892"/>
    <lineage>
        <taxon>Eukaryota</taxon>
        <taxon>Fungi</taxon>
        <taxon>Dikarya</taxon>
        <taxon>Basidiomycota</taxon>
        <taxon>Agaricomycotina</taxon>
        <taxon>Agaricomycetes</taxon>
        <taxon>Hymenochaetales</taxon>
        <taxon>Hymenochaetaceae</taxon>
        <taxon>Sanghuangporus</taxon>
    </lineage>
</organism>
<feature type="region of interest" description="Disordered" evidence="1">
    <location>
        <begin position="191"/>
        <end position="241"/>
    </location>
</feature>
<protein>
    <submittedName>
        <fullName evidence="3">Uncharacterized protein</fullName>
    </submittedName>
</protein>
<feature type="chain" id="PRO_5040493247" evidence="2">
    <location>
        <begin position="23"/>
        <end position="277"/>
    </location>
</feature>
<evidence type="ECO:0000256" key="2">
    <source>
        <dbReference type="SAM" id="SignalP"/>
    </source>
</evidence>
<dbReference type="EMBL" id="LNZH02000154">
    <property type="protein sequence ID" value="OCB89496.1"/>
    <property type="molecule type" value="Genomic_DNA"/>
</dbReference>
<feature type="compositionally biased region" description="Basic and acidic residues" evidence="1">
    <location>
        <begin position="129"/>
        <end position="142"/>
    </location>
</feature>
<reference evidence="3" key="1">
    <citation type="submission" date="2016-06" db="EMBL/GenBank/DDBJ databases">
        <title>Draft Genome sequence of the fungus Inonotus baumii.</title>
        <authorList>
            <person name="Zhu H."/>
            <person name="Lin W."/>
        </authorList>
    </citation>
    <scope>NUCLEOTIDE SEQUENCE</scope>
    <source>
        <strain evidence="3">821</strain>
    </source>
</reference>
<gene>
    <name evidence="3" type="ORF">A7U60_g3291</name>
</gene>
<evidence type="ECO:0000256" key="1">
    <source>
        <dbReference type="SAM" id="MobiDB-lite"/>
    </source>
</evidence>
<feature type="signal peptide" evidence="2">
    <location>
        <begin position="1"/>
        <end position="22"/>
    </location>
</feature>
<proteinExistence type="predicted"/>
<evidence type="ECO:0000313" key="3">
    <source>
        <dbReference type="EMBL" id="OCB89496.1"/>
    </source>
</evidence>
<comment type="caution">
    <text evidence="3">The sequence shown here is derived from an EMBL/GenBank/DDBJ whole genome shotgun (WGS) entry which is preliminary data.</text>
</comment>
<sequence length="277" mass="30550">MNSFYCMMLLTALFTSSCYLQAVPIDSPLSRPVGNATTFREAILANLSLPDTSNSNQDPSSSLSAHLELKPSNGSTKLDGLLPPAIQLLDRCWCNIFSRSGLFEPTDVSRWEMESVLVARKAIEMRAKNAVEENRESLSDREDSTEEVGSNERATGADDNVDGTYEGSSFSLRGLRELLFPTASLASTPKYRLKPSSPPCPSVVSPSEPTVTPFGEPNIPESQHTDPEASPITDFSTSPTPTQRLKLLRPYYDLRPYGIDITLDFHWDRNAHTQTNS</sequence>
<keyword evidence="2" id="KW-0732">Signal</keyword>
<accession>A0A9Q5I0W3</accession>
<dbReference type="OrthoDB" id="5563033at2759"/>
<feature type="compositionally biased region" description="Low complexity" evidence="1">
    <location>
        <begin position="202"/>
        <end position="213"/>
    </location>
</feature>
<dbReference type="Proteomes" id="UP000757232">
    <property type="component" value="Unassembled WGS sequence"/>
</dbReference>
<dbReference type="AlphaFoldDB" id="A0A9Q5I0W3"/>
<name>A0A9Q5I0W3_SANBA</name>
<evidence type="ECO:0000313" key="4">
    <source>
        <dbReference type="Proteomes" id="UP000757232"/>
    </source>
</evidence>
<keyword evidence="4" id="KW-1185">Reference proteome</keyword>